<dbReference type="PANTHER" id="PTHR43918:SF4">
    <property type="entry name" value="CARBOXYLIC ESTER HYDROLASE"/>
    <property type="match status" value="1"/>
</dbReference>
<protein>
    <recommendedName>
        <fullName evidence="4">Carboxylesterase type B domain-containing protein</fullName>
    </recommendedName>
</protein>
<comment type="similarity">
    <text evidence="1">Belongs to the type-B carboxylesterase/lipase family.</text>
</comment>
<organism evidence="5 6">
    <name type="scientific">Agrocybe pediades</name>
    <dbReference type="NCBI Taxonomy" id="84607"/>
    <lineage>
        <taxon>Eukaryota</taxon>
        <taxon>Fungi</taxon>
        <taxon>Dikarya</taxon>
        <taxon>Basidiomycota</taxon>
        <taxon>Agaricomycotina</taxon>
        <taxon>Agaricomycetes</taxon>
        <taxon>Agaricomycetidae</taxon>
        <taxon>Agaricales</taxon>
        <taxon>Agaricineae</taxon>
        <taxon>Strophariaceae</taxon>
        <taxon>Agrocybe</taxon>
    </lineage>
</organism>
<evidence type="ECO:0000313" key="6">
    <source>
        <dbReference type="Proteomes" id="UP000521872"/>
    </source>
</evidence>
<dbReference type="PROSITE" id="PS00122">
    <property type="entry name" value="CARBOXYLESTERASE_B_1"/>
    <property type="match status" value="1"/>
</dbReference>
<evidence type="ECO:0000256" key="2">
    <source>
        <dbReference type="ARBA" id="ARBA00022801"/>
    </source>
</evidence>
<feature type="compositionally biased region" description="Polar residues" evidence="3">
    <location>
        <begin position="1"/>
        <end position="13"/>
    </location>
</feature>
<feature type="compositionally biased region" description="Polar residues" evidence="3">
    <location>
        <begin position="660"/>
        <end position="678"/>
    </location>
</feature>
<dbReference type="Gene3D" id="3.40.50.1820">
    <property type="entry name" value="alpha/beta hydrolase"/>
    <property type="match status" value="2"/>
</dbReference>
<dbReference type="InterPro" id="IPR050654">
    <property type="entry name" value="AChE-related_enzymes"/>
</dbReference>
<reference evidence="5 6" key="1">
    <citation type="submission" date="2019-12" db="EMBL/GenBank/DDBJ databases">
        <authorList>
            <person name="Floudas D."/>
            <person name="Bentzer J."/>
            <person name="Ahren D."/>
            <person name="Johansson T."/>
            <person name="Persson P."/>
            <person name="Tunlid A."/>
        </authorList>
    </citation>
    <scope>NUCLEOTIDE SEQUENCE [LARGE SCALE GENOMIC DNA]</scope>
    <source>
        <strain evidence="5 6">CBS 102.39</strain>
    </source>
</reference>
<accession>A0A8H4R198</accession>
<feature type="compositionally biased region" description="Acidic residues" evidence="3">
    <location>
        <begin position="528"/>
        <end position="540"/>
    </location>
</feature>
<proteinExistence type="inferred from homology"/>
<dbReference type="Proteomes" id="UP000521872">
    <property type="component" value="Unassembled WGS sequence"/>
</dbReference>
<dbReference type="GO" id="GO:0052689">
    <property type="term" value="F:carboxylic ester hydrolase activity"/>
    <property type="evidence" value="ECO:0007669"/>
    <property type="project" value="TreeGrafter"/>
</dbReference>
<feature type="region of interest" description="Disordered" evidence="3">
    <location>
        <begin position="518"/>
        <end position="595"/>
    </location>
</feature>
<comment type="caution">
    <text evidence="5">The sequence shown here is derived from an EMBL/GenBank/DDBJ whole genome shotgun (WGS) entry which is preliminary data.</text>
</comment>
<feature type="region of interest" description="Disordered" evidence="3">
    <location>
        <begin position="652"/>
        <end position="680"/>
    </location>
</feature>
<feature type="compositionally biased region" description="Basic and acidic residues" evidence="3">
    <location>
        <begin position="570"/>
        <end position="581"/>
    </location>
</feature>
<dbReference type="InterPro" id="IPR002018">
    <property type="entry name" value="CarbesteraseB"/>
</dbReference>
<keyword evidence="6" id="KW-1185">Reference proteome</keyword>
<feature type="region of interest" description="Disordered" evidence="3">
    <location>
        <begin position="1"/>
        <end position="24"/>
    </location>
</feature>
<dbReference type="PANTHER" id="PTHR43918">
    <property type="entry name" value="ACETYLCHOLINESTERASE"/>
    <property type="match status" value="1"/>
</dbReference>
<sequence length="714" mass="78436">MLQKHTTSSSTVTCRIRDENQRPSHPQRKNIYIYIWTTSTPGKTTAKIAMKLFPILLSLFILQTSAQRDTGLTVNTQQGPVIGTLATPTVRRFLGIPFATAKRWQAPRLPPVRRAAFIANKFGNSCFQDLNPPNVEYLKLSNTQGINVSESEDCMSINIWTPSIERKQKTAVMVWIYGGAFTFGTSNVPMFDGQNIVRDNDDLTLVTFNYRLNIFGQPNAPQLGSNNLNFGLLDVEAAVNWVHANIAEFGGDPERIVIFGQSAGAAAADAYAFAHPRDTIVKAWNTVAEAVGCGSTPTSQQFSCMQVMPAKKLEAAVISTNAAFTLVADNVNTRAANGNFLHVPLMGGTTMNENDIFAVAGELVTTGFAKPVITEMISDIQTLGQTCAAGAAAVFRINVNVPTWRYQYQAIFPGVSTRQDLRAFHSSEIQMVFGTFNISSPNPSSTQIALSRYVQSAWVAFARNPTQGLIDFGWPLYNPNTTSLAQLGGITNQTGVAFAKGSDIDAPRTTTKMLSGDLWQESSPTNNDWEDINSSTDDDEHTLTGFGDIEMPEKDFVPRPVATFKKPRREAKGPVSRDKEYSLASPKRLNTRKSRPSLESTFEFYKMEGSPSNSKSGSRLLESGAYQKGGELLDCDGDPKILKVSSHGVVENSDRPKTLGSATWGTVDTDENGANRTGKNPIMYQRVRRVVAAKRPSILERQWDMKEENELFVD</sequence>
<gene>
    <name evidence="5" type="ORF">D9613_000964</name>
</gene>
<name>A0A8H4R198_9AGAR</name>
<dbReference type="SUPFAM" id="SSF53474">
    <property type="entry name" value="alpha/beta-Hydrolases"/>
    <property type="match status" value="1"/>
</dbReference>
<keyword evidence="2" id="KW-0378">Hydrolase</keyword>
<evidence type="ECO:0000256" key="1">
    <source>
        <dbReference type="ARBA" id="ARBA00005964"/>
    </source>
</evidence>
<evidence type="ECO:0000313" key="5">
    <source>
        <dbReference type="EMBL" id="KAF4620391.1"/>
    </source>
</evidence>
<evidence type="ECO:0000256" key="3">
    <source>
        <dbReference type="SAM" id="MobiDB-lite"/>
    </source>
</evidence>
<dbReference type="AlphaFoldDB" id="A0A8H4R198"/>
<dbReference type="Pfam" id="PF00135">
    <property type="entry name" value="COesterase"/>
    <property type="match status" value="1"/>
</dbReference>
<feature type="domain" description="Carboxylesterase type B" evidence="4">
    <location>
        <begin position="73"/>
        <end position="273"/>
    </location>
</feature>
<dbReference type="EMBL" id="JAACJL010000015">
    <property type="protein sequence ID" value="KAF4620391.1"/>
    <property type="molecule type" value="Genomic_DNA"/>
</dbReference>
<evidence type="ECO:0000259" key="4">
    <source>
        <dbReference type="Pfam" id="PF00135"/>
    </source>
</evidence>
<dbReference type="InterPro" id="IPR019826">
    <property type="entry name" value="Carboxylesterase_B_AS"/>
</dbReference>
<dbReference type="InterPro" id="IPR029058">
    <property type="entry name" value="AB_hydrolase_fold"/>
</dbReference>